<dbReference type="EMBL" id="NJHN03000034">
    <property type="protein sequence ID" value="KAH9423107.1"/>
    <property type="molecule type" value="Genomic_DNA"/>
</dbReference>
<sequence length="69" mass="8085">MKKVRDINIKNTIANWIITRNYSLDRYAVQSCVNCIDPGQNLRQSVHHHYRSRHGEQNDYDDSFGCGEC</sequence>
<reference evidence="2 3" key="1">
    <citation type="journal article" date="2018" name="J. Allergy Clin. Immunol.">
        <title>High-quality assembly of Dermatophagoides pteronyssinus genome and transcriptome reveals a wide range of novel allergens.</title>
        <authorList>
            <person name="Liu X.Y."/>
            <person name="Yang K.Y."/>
            <person name="Wang M.Q."/>
            <person name="Kwok J.S."/>
            <person name="Zeng X."/>
            <person name="Yang Z."/>
            <person name="Xiao X.J."/>
            <person name="Lau C.P."/>
            <person name="Li Y."/>
            <person name="Huang Z.M."/>
            <person name="Ba J.G."/>
            <person name="Yim A.K."/>
            <person name="Ouyang C.Y."/>
            <person name="Ngai S.M."/>
            <person name="Chan T.F."/>
            <person name="Leung E.L."/>
            <person name="Liu L."/>
            <person name="Liu Z.G."/>
            <person name="Tsui S.K."/>
        </authorList>
    </citation>
    <scope>NUCLEOTIDE SEQUENCE [LARGE SCALE GENOMIC DNA]</scope>
    <source>
        <strain evidence="2">Derp</strain>
    </source>
</reference>
<evidence type="ECO:0000313" key="3">
    <source>
        <dbReference type="Proteomes" id="UP000887458"/>
    </source>
</evidence>
<comment type="caution">
    <text evidence="2">The sequence shown here is derived from an EMBL/GenBank/DDBJ whole genome shotgun (WGS) entry which is preliminary data.</text>
</comment>
<accession>A0ABQ8JKX0</accession>
<gene>
    <name evidence="2" type="ORF">DERP_007701</name>
</gene>
<evidence type="ECO:0000313" key="2">
    <source>
        <dbReference type="EMBL" id="KAH9423107.1"/>
    </source>
</evidence>
<keyword evidence="3" id="KW-1185">Reference proteome</keyword>
<protein>
    <submittedName>
        <fullName evidence="2">Uncharacterized protein</fullName>
    </submittedName>
</protein>
<proteinExistence type="predicted"/>
<reference evidence="2 3" key="2">
    <citation type="journal article" date="2022" name="Mol. Biol. Evol.">
        <title>Comparative Genomics Reveals Insights into the Divergent Evolution of Astigmatic Mites and Household Pest Adaptations.</title>
        <authorList>
            <person name="Xiong Q."/>
            <person name="Wan A.T."/>
            <person name="Liu X."/>
            <person name="Fung C.S."/>
            <person name="Xiao X."/>
            <person name="Malainual N."/>
            <person name="Hou J."/>
            <person name="Wang L."/>
            <person name="Wang M."/>
            <person name="Yang K.Y."/>
            <person name="Cui Y."/>
            <person name="Leung E.L."/>
            <person name="Nong W."/>
            <person name="Shin S.K."/>
            <person name="Au S.W."/>
            <person name="Jeong K.Y."/>
            <person name="Chew F.T."/>
            <person name="Hui J.H."/>
            <person name="Leung T.F."/>
            <person name="Tungtrongchitr A."/>
            <person name="Zhong N."/>
            <person name="Liu Z."/>
            <person name="Tsui S.K."/>
        </authorList>
    </citation>
    <scope>NUCLEOTIDE SEQUENCE [LARGE SCALE GENOMIC DNA]</scope>
    <source>
        <strain evidence="2">Derp</strain>
    </source>
</reference>
<dbReference type="Proteomes" id="UP000887458">
    <property type="component" value="Unassembled WGS sequence"/>
</dbReference>
<name>A0ABQ8JKX0_DERPT</name>
<organism evidence="2 3">
    <name type="scientific">Dermatophagoides pteronyssinus</name>
    <name type="common">European house dust mite</name>
    <dbReference type="NCBI Taxonomy" id="6956"/>
    <lineage>
        <taxon>Eukaryota</taxon>
        <taxon>Metazoa</taxon>
        <taxon>Ecdysozoa</taxon>
        <taxon>Arthropoda</taxon>
        <taxon>Chelicerata</taxon>
        <taxon>Arachnida</taxon>
        <taxon>Acari</taxon>
        <taxon>Acariformes</taxon>
        <taxon>Sarcoptiformes</taxon>
        <taxon>Astigmata</taxon>
        <taxon>Psoroptidia</taxon>
        <taxon>Analgoidea</taxon>
        <taxon>Pyroglyphidae</taxon>
        <taxon>Dermatophagoidinae</taxon>
        <taxon>Dermatophagoides</taxon>
    </lineage>
</organism>
<feature type="region of interest" description="Disordered" evidence="1">
    <location>
        <begin position="47"/>
        <end position="69"/>
    </location>
</feature>
<evidence type="ECO:0000256" key="1">
    <source>
        <dbReference type="SAM" id="MobiDB-lite"/>
    </source>
</evidence>